<dbReference type="PROSITE" id="PS50198">
    <property type="entry name" value="PPIC_PPIASE_2"/>
    <property type="match status" value="1"/>
</dbReference>
<keyword evidence="11" id="KW-1185">Reference proteome</keyword>
<accession>A0ABT3H8Z4</accession>
<dbReference type="InterPro" id="IPR050245">
    <property type="entry name" value="PrsA_foldase"/>
</dbReference>
<evidence type="ECO:0000313" key="10">
    <source>
        <dbReference type="EMBL" id="MCW2306865.1"/>
    </source>
</evidence>
<dbReference type="EMBL" id="JAOQNS010000003">
    <property type="protein sequence ID" value="MCW2306865.1"/>
    <property type="molecule type" value="Genomic_DNA"/>
</dbReference>
<keyword evidence="5 8" id="KW-0697">Rotamase</keyword>
<evidence type="ECO:0000256" key="4">
    <source>
        <dbReference type="ARBA" id="ARBA00018370"/>
    </source>
</evidence>
<proteinExistence type="inferred from homology"/>
<name>A0ABT3H8Z4_9HYPH</name>
<keyword evidence="8 10" id="KW-0413">Isomerase</keyword>
<dbReference type="GO" id="GO:0003755">
    <property type="term" value="F:peptidyl-prolyl cis-trans isomerase activity"/>
    <property type="evidence" value="ECO:0007669"/>
    <property type="project" value="UniProtKB-EC"/>
</dbReference>
<dbReference type="SUPFAM" id="SSF54534">
    <property type="entry name" value="FKBP-like"/>
    <property type="match status" value="1"/>
</dbReference>
<dbReference type="PANTHER" id="PTHR47245:SF2">
    <property type="entry name" value="PEPTIDYL-PROLYL CIS-TRANS ISOMERASE HP_0175-RELATED"/>
    <property type="match status" value="1"/>
</dbReference>
<sequence length="301" mass="32780">MTGVLAHHLMRAALARYGKRYDQLDGAEQRRADADARHALRVEALVLESAEAAGVVIPERSLTQTFEEVSGRYESLDAFAADLKANGLTPESLRSALERELMVDAVLEKVASMAPEADEAEVRGWYDAHPMKFQAPETRTVRHILVTINDDIPENRRAAARVRIDGLKADLAGAAPEDLGARFADLALRHSECPSALEGGRLGRVPAGKLYPEIDRVLFALAEGAVGDVVETEAGFHIVYCEIVHPAGQVPFAEARDRIAGAMMKKRREKTQTNWMAALLKGAAPERAASRADLEVLGRTV</sequence>
<dbReference type="SUPFAM" id="SSF109998">
    <property type="entry name" value="Triger factor/SurA peptide-binding domain-like"/>
    <property type="match status" value="1"/>
</dbReference>
<evidence type="ECO:0000256" key="2">
    <source>
        <dbReference type="ARBA" id="ARBA00007656"/>
    </source>
</evidence>
<dbReference type="EC" id="5.2.1.8" evidence="3"/>
<organism evidence="10 11">
    <name type="scientific">Rhodobium gokarnense</name>
    <dbReference type="NCBI Taxonomy" id="364296"/>
    <lineage>
        <taxon>Bacteria</taxon>
        <taxon>Pseudomonadati</taxon>
        <taxon>Pseudomonadota</taxon>
        <taxon>Alphaproteobacteria</taxon>
        <taxon>Hyphomicrobiales</taxon>
        <taxon>Rhodobiaceae</taxon>
        <taxon>Rhodobium</taxon>
    </lineage>
</organism>
<dbReference type="InterPro" id="IPR000297">
    <property type="entry name" value="PPIase_PpiC"/>
</dbReference>
<dbReference type="Gene3D" id="3.10.50.40">
    <property type="match status" value="1"/>
</dbReference>
<evidence type="ECO:0000256" key="3">
    <source>
        <dbReference type="ARBA" id="ARBA00013194"/>
    </source>
</evidence>
<evidence type="ECO:0000256" key="7">
    <source>
        <dbReference type="ARBA" id="ARBA00031484"/>
    </source>
</evidence>
<protein>
    <recommendedName>
        <fullName evidence="4">Parvulin-like PPIase</fullName>
        <ecNumber evidence="3">5.2.1.8</ecNumber>
    </recommendedName>
    <alternativeName>
        <fullName evidence="6">Peptidyl-prolyl cis-trans isomerase plp</fullName>
    </alternativeName>
    <alternativeName>
        <fullName evidence="7">Rotamase plp</fullName>
    </alternativeName>
</protein>
<dbReference type="NCBIfam" id="TIGR02933">
    <property type="entry name" value="nifM_nitrog"/>
    <property type="match status" value="1"/>
</dbReference>
<evidence type="ECO:0000256" key="6">
    <source>
        <dbReference type="ARBA" id="ARBA00030642"/>
    </source>
</evidence>
<evidence type="ECO:0000313" key="11">
    <source>
        <dbReference type="Proteomes" id="UP001209755"/>
    </source>
</evidence>
<dbReference type="Gene3D" id="1.10.4030.10">
    <property type="entry name" value="Porin chaperone SurA, peptide-binding domain"/>
    <property type="match status" value="1"/>
</dbReference>
<gene>
    <name evidence="10" type="ORF">M2319_001187</name>
</gene>
<comment type="caution">
    <text evidence="10">The sequence shown here is derived from an EMBL/GenBank/DDBJ whole genome shotgun (WGS) entry which is preliminary data.</text>
</comment>
<dbReference type="InterPro" id="IPR014282">
    <property type="entry name" value="Nitrogen_fix_NifM"/>
</dbReference>
<dbReference type="InterPro" id="IPR046357">
    <property type="entry name" value="PPIase_dom_sf"/>
</dbReference>
<reference evidence="11" key="1">
    <citation type="submission" date="2023-07" db="EMBL/GenBank/DDBJ databases">
        <title>Genome sequencing of Purple Non-Sulfur Bacteria from various extreme environments.</title>
        <authorList>
            <person name="Mayer M."/>
        </authorList>
    </citation>
    <scope>NUCLEOTIDE SEQUENCE [LARGE SCALE GENOMIC DNA]</scope>
    <source>
        <strain evidence="11">DSM 17935</strain>
    </source>
</reference>
<evidence type="ECO:0000256" key="1">
    <source>
        <dbReference type="ARBA" id="ARBA00000971"/>
    </source>
</evidence>
<dbReference type="InterPro" id="IPR023058">
    <property type="entry name" value="PPIase_PpiC_CS"/>
</dbReference>
<dbReference type="InterPro" id="IPR027304">
    <property type="entry name" value="Trigger_fact/SurA_dom_sf"/>
</dbReference>
<evidence type="ECO:0000256" key="8">
    <source>
        <dbReference type="PROSITE-ProRule" id="PRU00278"/>
    </source>
</evidence>
<dbReference type="Pfam" id="PF00639">
    <property type="entry name" value="Rotamase"/>
    <property type="match status" value="1"/>
</dbReference>
<dbReference type="PROSITE" id="PS01096">
    <property type="entry name" value="PPIC_PPIASE_1"/>
    <property type="match status" value="1"/>
</dbReference>
<comment type="catalytic activity">
    <reaction evidence="1">
        <text>[protein]-peptidylproline (omega=180) = [protein]-peptidylproline (omega=0)</text>
        <dbReference type="Rhea" id="RHEA:16237"/>
        <dbReference type="Rhea" id="RHEA-COMP:10747"/>
        <dbReference type="Rhea" id="RHEA-COMP:10748"/>
        <dbReference type="ChEBI" id="CHEBI:83833"/>
        <dbReference type="ChEBI" id="CHEBI:83834"/>
        <dbReference type="EC" id="5.2.1.8"/>
    </reaction>
</comment>
<comment type="similarity">
    <text evidence="2">Belongs to the PpiC/parvulin rotamase family.</text>
</comment>
<feature type="domain" description="PpiC" evidence="9">
    <location>
        <begin position="136"/>
        <end position="243"/>
    </location>
</feature>
<dbReference type="Proteomes" id="UP001209755">
    <property type="component" value="Unassembled WGS sequence"/>
</dbReference>
<dbReference type="PANTHER" id="PTHR47245">
    <property type="entry name" value="PEPTIDYLPROLYL ISOMERASE"/>
    <property type="match status" value="1"/>
</dbReference>
<dbReference type="RefSeq" id="WP_264600529.1">
    <property type="nucleotide sequence ID" value="NZ_JAOQNS010000003.1"/>
</dbReference>
<evidence type="ECO:0000256" key="5">
    <source>
        <dbReference type="ARBA" id="ARBA00023110"/>
    </source>
</evidence>
<evidence type="ECO:0000259" key="9">
    <source>
        <dbReference type="PROSITE" id="PS50198"/>
    </source>
</evidence>